<dbReference type="AlphaFoldDB" id="A0A8J3UD19"/>
<sequence>MLRALRNTAPLDALRRRHGHRHMPGLGREEVALMAGLDPAYYARLEQGLESHPPDDVLNALAHVYNLDTDRVDHLYRVAHPAGQVQISQKLQKTVENWYHAPVFAVNHQLDVLAANSMARVLFKGMDHTDNLMRHAFLAPGAREFFPDWEREARSKVAHLRAAAEEDEDAPALRELVDELSSESREFRRMWSNHDVQVDEYKHMRHHEIGDVDLRHDTLCVQSSPGVLLFVCHADPGGAAEEALSLLSILAADEGVNSAVD</sequence>
<name>A0A8J3UD19_9ACTN</name>
<dbReference type="CDD" id="cd00093">
    <property type="entry name" value="HTH_XRE"/>
    <property type="match status" value="1"/>
</dbReference>
<dbReference type="Pfam" id="PF13560">
    <property type="entry name" value="HTH_31"/>
    <property type="match status" value="1"/>
</dbReference>
<gene>
    <name evidence="2" type="ORF">Pph01_75900</name>
</gene>
<dbReference type="InterPro" id="IPR010982">
    <property type="entry name" value="Lambda_DNA-bd_dom_sf"/>
</dbReference>
<dbReference type="SUPFAM" id="SSF47413">
    <property type="entry name" value="lambda repressor-like DNA-binding domains"/>
    <property type="match status" value="1"/>
</dbReference>
<dbReference type="Pfam" id="PF17765">
    <property type="entry name" value="MLTR_LBD"/>
    <property type="match status" value="1"/>
</dbReference>
<dbReference type="Gene3D" id="1.10.260.40">
    <property type="entry name" value="lambda repressor-like DNA-binding domains"/>
    <property type="match status" value="1"/>
</dbReference>
<dbReference type="PROSITE" id="PS50943">
    <property type="entry name" value="HTH_CROC1"/>
    <property type="match status" value="1"/>
</dbReference>
<organism evidence="2 3">
    <name type="scientific">Planotetraspora phitsanulokensis</name>
    <dbReference type="NCBI Taxonomy" id="575192"/>
    <lineage>
        <taxon>Bacteria</taxon>
        <taxon>Bacillati</taxon>
        <taxon>Actinomycetota</taxon>
        <taxon>Actinomycetes</taxon>
        <taxon>Streptosporangiales</taxon>
        <taxon>Streptosporangiaceae</taxon>
        <taxon>Planotetraspora</taxon>
    </lineage>
</organism>
<dbReference type="PANTHER" id="PTHR35010">
    <property type="entry name" value="BLL4672 PROTEIN-RELATED"/>
    <property type="match status" value="1"/>
</dbReference>
<dbReference type="Gene3D" id="3.30.450.180">
    <property type="match status" value="1"/>
</dbReference>
<dbReference type="PANTHER" id="PTHR35010:SF2">
    <property type="entry name" value="BLL4672 PROTEIN"/>
    <property type="match status" value="1"/>
</dbReference>
<feature type="domain" description="HTH cro/C1-type" evidence="1">
    <location>
        <begin position="21"/>
        <end position="72"/>
    </location>
</feature>
<dbReference type="Proteomes" id="UP000622547">
    <property type="component" value="Unassembled WGS sequence"/>
</dbReference>
<protein>
    <submittedName>
        <fullName evidence="2">Transcriptional regulator</fullName>
    </submittedName>
</protein>
<dbReference type="GO" id="GO:0003677">
    <property type="term" value="F:DNA binding"/>
    <property type="evidence" value="ECO:0007669"/>
    <property type="project" value="InterPro"/>
</dbReference>
<comment type="caution">
    <text evidence="2">The sequence shown here is derived from an EMBL/GenBank/DDBJ whole genome shotgun (WGS) entry which is preliminary data.</text>
</comment>
<proteinExistence type="predicted"/>
<evidence type="ECO:0000259" key="1">
    <source>
        <dbReference type="PROSITE" id="PS50943"/>
    </source>
</evidence>
<keyword evidence="3" id="KW-1185">Reference proteome</keyword>
<dbReference type="InterPro" id="IPR041413">
    <property type="entry name" value="MLTR_LBD"/>
</dbReference>
<accession>A0A8J3UD19</accession>
<evidence type="ECO:0000313" key="3">
    <source>
        <dbReference type="Proteomes" id="UP000622547"/>
    </source>
</evidence>
<evidence type="ECO:0000313" key="2">
    <source>
        <dbReference type="EMBL" id="GII42587.1"/>
    </source>
</evidence>
<dbReference type="SMART" id="SM00530">
    <property type="entry name" value="HTH_XRE"/>
    <property type="match status" value="1"/>
</dbReference>
<dbReference type="EMBL" id="BOOP01000045">
    <property type="protein sequence ID" value="GII42587.1"/>
    <property type="molecule type" value="Genomic_DNA"/>
</dbReference>
<reference evidence="2 3" key="1">
    <citation type="submission" date="2021-01" db="EMBL/GenBank/DDBJ databases">
        <title>Whole genome shotgun sequence of Planotetraspora phitsanulokensis NBRC 104273.</title>
        <authorList>
            <person name="Komaki H."/>
            <person name="Tamura T."/>
        </authorList>
    </citation>
    <scope>NUCLEOTIDE SEQUENCE [LARGE SCALE GENOMIC DNA]</scope>
    <source>
        <strain evidence="2 3">NBRC 104273</strain>
    </source>
</reference>
<dbReference type="InterPro" id="IPR001387">
    <property type="entry name" value="Cro/C1-type_HTH"/>
</dbReference>